<dbReference type="PATRIC" id="fig|1423755.3.peg.869"/>
<dbReference type="Pfam" id="PF11217">
    <property type="entry name" value="DUF3013"/>
    <property type="match status" value="1"/>
</dbReference>
<name>A0A0R1WMI2_9LACO</name>
<proteinExistence type="predicted"/>
<evidence type="ECO:0008006" key="3">
    <source>
        <dbReference type="Google" id="ProtNLM"/>
    </source>
</evidence>
<dbReference type="STRING" id="1423755.FC40_GL000815"/>
<accession>A0A0R1WMI2</accession>
<reference evidence="1 2" key="1">
    <citation type="journal article" date="2015" name="Genome Announc.">
        <title>Expanding the biotechnology potential of lactobacilli through comparative genomics of 213 strains and associated genera.</title>
        <authorList>
            <person name="Sun Z."/>
            <person name="Harris H.M."/>
            <person name="McCann A."/>
            <person name="Guo C."/>
            <person name="Argimon S."/>
            <person name="Zhang W."/>
            <person name="Yang X."/>
            <person name="Jeffery I.B."/>
            <person name="Cooney J.C."/>
            <person name="Kagawa T.F."/>
            <person name="Liu W."/>
            <person name="Song Y."/>
            <person name="Salvetti E."/>
            <person name="Wrobel A."/>
            <person name="Rasinkangas P."/>
            <person name="Parkhill J."/>
            <person name="Rea M.C."/>
            <person name="O'Sullivan O."/>
            <person name="Ritari J."/>
            <person name="Douillard F.P."/>
            <person name="Paul Ross R."/>
            <person name="Yang R."/>
            <person name="Briner A.E."/>
            <person name="Felis G.E."/>
            <person name="de Vos W.M."/>
            <person name="Barrangou R."/>
            <person name="Klaenhammer T.R."/>
            <person name="Caufield P.W."/>
            <person name="Cui Y."/>
            <person name="Zhang H."/>
            <person name="O'Toole P.W."/>
        </authorList>
    </citation>
    <scope>NUCLEOTIDE SEQUENCE [LARGE SCALE GENOMIC DNA]</scope>
    <source>
        <strain evidence="1 2">DSM 18933</strain>
    </source>
</reference>
<keyword evidence="2" id="KW-1185">Reference proteome</keyword>
<gene>
    <name evidence="1" type="ORF">FC40_GL000815</name>
</gene>
<evidence type="ECO:0000313" key="1">
    <source>
        <dbReference type="EMBL" id="KRM19026.1"/>
    </source>
</evidence>
<dbReference type="EMBL" id="AZGD01000090">
    <property type="protein sequence ID" value="KRM19026.1"/>
    <property type="molecule type" value="Genomic_DNA"/>
</dbReference>
<sequence length="164" mass="19226">MKYKDILDYLDQKIDKLNFDGDININWDKKTRNIEIEMVFYAQNSENTKISDINGVESENEIISFADAILLYDGTKQLNVNQEDYLALLPFNGKKGWKLSEGEGFIDYLQTILDEGQSDLLDFLTDDTQSFFNLKWSNETYMQSIQRQKMRIGDNDSEIKYPKF</sequence>
<dbReference type="Gene3D" id="3.40.50.11250">
    <property type="entry name" value="Protein of unknown function DUF3013"/>
    <property type="match status" value="1"/>
</dbReference>
<dbReference type="AlphaFoldDB" id="A0A0R1WMI2"/>
<evidence type="ECO:0000313" key="2">
    <source>
        <dbReference type="Proteomes" id="UP000051054"/>
    </source>
</evidence>
<dbReference type="eggNOG" id="ENOG5032W75">
    <property type="taxonomic scope" value="Bacteria"/>
</dbReference>
<dbReference type="RefSeq" id="WP_056938406.1">
    <property type="nucleotide sequence ID" value="NZ_AZGD01000090.1"/>
</dbReference>
<comment type="caution">
    <text evidence="1">The sequence shown here is derived from an EMBL/GenBank/DDBJ whole genome shotgun (WGS) entry which is preliminary data.</text>
</comment>
<protein>
    <recommendedName>
        <fullName evidence="3">DUF3013 family protein</fullName>
    </recommendedName>
</protein>
<dbReference type="InterPro" id="IPR021380">
    <property type="entry name" value="DUF3013"/>
</dbReference>
<dbReference type="Proteomes" id="UP000051054">
    <property type="component" value="Unassembled WGS sequence"/>
</dbReference>
<organism evidence="1 2">
    <name type="scientific">Ligilactobacillus hayakitensis DSM 18933 = JCM 14209</name>
    <dbReference type="NCBI Taxonomy" id="1423755"/>
    <lineage>
        <taxon>Bacteria</taxon>
        <taxon>Bacillati</taxon>
        <taxon>Bacillota</taxon>
        <taxon>Bacilli</taxon>
        <taxon>Lactobacillales</taxon>
        <taxon>Lactobacillaceae</taxon>
        <taxon>Ligilactobacillus</taxon>
    </lineage>
</organism>